<evidence type="ECO:0000313" key="2">
    <source>
        <dbReference type="EMBL" id="KAF2674530.1"/>
    </source>
</evidence>
<dbReference type="OrthoDB" id="5428863at2759"/>
<reference evidence="2" key="1">
    <citation type="journal article" date="2020" name="Stud. Mycol.">
        <title>101 Dothideomycetes genomes: a test case for predicting lifestyles and emergence of pathogens.</title>
        <authorList>
            <person name="Haridas S."/>
            <person name="Albert R."/>
            <person name="Binder M."/>
            <person name="Bloem J."/>
            <person name="Labutti K."/>
            <person name="Salamov A."/>
            <person name="Andreopoulos B."/>
            <person name="Baker S."/>
            <person name="Barry K."/>
            <person name="Bills G."/>
            <person name="Bluhm B."/>
            <person name="Cannon C."/>
            <person name="Castanera R."/>
            <person name="Culley D."/>
            <person name="Daum C."/>
            <person name="Ezra D."/>
            <person name="Gonzalez J."/>
            <person name="Henrissat B."/>
            <person name="Kuo A."/>
            <person name="Liang C."/>
            <person name="Lipzen A."/>
            <person name="Lutzoni F."/>
            <person name="Magnuson J."/>
            <person name="Mondo S."/>
            <person name="Nolan M."/>
            <person name="Ohm R."/>
            <person name="Pangilinan J."/>
            <person name="Park H.-J."/>
            <person name="Ramirez L."/>
            <person name="Alfaro M."/>
            <person name="Sun H."/>
            <person name="Tritt A."/>
            <person name="Yoshinaga Y."/>
            <person name="Zwiers L.-H."/>
            <person name="Turgeon B."/>
            <person name="Goodwin S."/>
            <person name="Spatafora J."/>
            <person name="Crous P."/>
            <person name="Grigoriev I."/>
        </authorList>
    </citation>
    <scope>NUCLEOTIDE SEQUENCE</scope>
    <source>
        <strain evidence="2">CBS 115976</strain>
    </source>
</reference>
<dbReference type="Pfam" id="PF06985">
    <property type="entry name" value="HET"/>
    <property type="match status" value="1"/>
</dbReference>
<keyword evidence="3" id="KW-1185">Reference proteome</keyword>
<name>A0A6A6URZ6_9PEZI</name>
<organism evidence="2 3">
    <name type="scientific">Microthyrium microscopicum</name>
    <dbReference type="NCBI Taxonomy" id="703497"/>
    <lineage>
        <taxon>Eukaryota</taxon>
        <taxon>Fungi</taxon>
        <taxon>Dikarya</taxon>
        <taxon>Ascomycota</taxon>
        <taxon>Pezizomycotina</taxon>
        <taxon>Dothideomycetes</taxon>
        <taxon>Dothideomycetes incertae sedis</taxon>
        <taxon>Microthyriales</taxon>
        <taxon>Microthyriaceae</taxon>
        <taxon>Microthyrium</taxon>
    </lineage>
</organism>
<dbReference type="PANTHER" id="PTHR33112">
    <property type="entry name" value="DOMAIN PROTEIN, PUTATIVE-RELATED"/>
    <property type="match status" value="1"/>
</dbReference>
<dbReference type="AlphaFoldDB" id="A0A6A6URZ6"/>
<gene>
    <name evidence="2" type="ORF">BT63DRAFT_13128</name>
</gene>
<accession>A0A6A6URZ6</accession>
<protein>
    <submittedName>
        <fullName evidence="2">HET-domain-containing protein</fullName>
    </submittedName>
</protein>
<evidence type="ECO:0000313" key="3">
    <source>
        <dbReference type="Proteomes" id="UP000799302"/>
    </source>
</evidence>
<feature type="domain" description="Heterokaryon incompatibility" evidence="1">
    <location>
        <begin position="186"/>
        <end position="344"/>
    </location>
</feature>
<dbReference type="InterPro" id="IPR010730">
    <property type="entry name" value="HET"/>
</dbReference>
<sequence>MEHLSLSCKHCTQILDTFLLSEEEQHRLELGPVSEVLPVSNACPDHTPLLLPALIKFDQKLQDEGNEDPPFGQRTDDTRMLIIYKFPQRTTIDFLIVNNGVEFALKLDQQIVYREDELDHHGLGILVDENFIDITLLERWKLQCERDHEQCRFQRSLTKGDPVRPLLLIDVRERCIVDSSKSEGDFVALSYCWGVPEPGEPYWFRNEKGISEALRKPGALSIGTEYGDKLPATIRDAIELTRVLGERYLWVDSLCVMQDDNVMKSIELPKMAEIYASACLTIIAGQGSNAGYGLHGFPFTRPRSWNQEVVTISGERLMRSTLLDIALNTTRSNVYSSRGWTFQEYRFGRRRLIFEDDSVRWECRDGGHCEDARHKPAREKPVIVEDLPNPGLYELNDIINDYCKRKLGRNEDAFPAFCGYQRVLGRVYPEGFINGMSVGFFDEMMAWVPLELDVYRRKAEKEENSPPSWSWMGWAGKMNVKYNGKRLLDPEVMELHSLHVGNLVDWYTMTGLDSPKLPLRDSPQLKNEDFSLSREPSMLFCKTQSAIFQLGATSWEDEEDIEWIGPWYEIRDESGKWSGVVRLHQREDAKDVGRSIELVAVSVGHGPEKEPAHEVHGLVEWRCKERPRNGTEYHFYNVLWIERKGDVAYRRAAGRIAKDVWESCDSRPVDLILG</sequence>
<dbReference type="EMBL" id="MU004230">
    <property type="protein sequence ID" value="KAF2674530.1"/>
    <property type="molecule type" value="Genomic_DNA"/>
</dbReference>
<proteinExistence type="predicted"/>
<dbReference type="Proteomes" id="UP000799302">
    <property type="component" value="Unassembled WGS sequence"/>
</dbReference>
<dbReference type="PANTHER" id="PTHR33112:SF12">
    <property type="entry name" value="HETEROKARYON INCOMPATIBILITY DOMAIN-CONTAINING PROTEIN"/>
    <property type="match status" value="1"/>
</dbReference>
<evidence type="ECO:0000259" key="1">
    <source>
        <dbReference type="Pfam" id="PF06985"/>
    </source>
</evidence>